<feature type="modified residue" description="4-aspartylphosphate" evidence="1">
    <location>
        <position position="64"/>
    </location>
</feature>
<dbReference type="Pfam" id="PF00072">
    <property type="entry name" value="Response_reg"/>
    <property type="match status" value="1"/>
</dbReference>
<dbReference type="InterPro" id="IPR007492">
    <property type="entry name" value="LytTR_DNA-bd_dom"/>
</dbReference>
<feature type="domain" description="Response regulatory" evidence="2">
    <location>
        <begin position="12"/>
        <end position="125"/>
    </location>
</feature>
<keyword evidence="1" id="KW-0597">Phosphoprotein</keyword>
<dbReference type="EMBL" id="LT838813">
    <property type="protein sequence ID" value="SMD43327.1"/>
    <property type="molecule type" value="Genomic_DNA"/>
</dbReference>
<dbReference type="SUPFAM" id="SSF52172">
    <property type="entry name" value="CheY-like"/>
    <property type="match status" value="1"/>
</dbReference>
<evidence type="ECO:0000313" key="4">
    <source>
        <dbReference type="EMBL" id="SMD43327.1"/>
    </source>
</evidence>
<name>A0A1W2H302_9BACT</name>
<gene>
    <name evidence="4" type="ORF">SAMN00777080_1917</name>
</gene>
<dbReference type="PANTHER" id="PTHR37299:SF1">
    <property type="entry name" value="STAGE 0 SPORULATION PROTEIN A HOMOLOG"/>
    <property type="match status" value="1"/>
</dbReference>
<dbReference type="CDD" id="cd17536">
    <property type="entry name" value="REC_YesN-like"/>
    <property type="match status" value="1"/>
</dbReference>
<evidence type="ECO:0000256" key="1">
    <source>
        <dbReference type="PROSITE-ProRule" id="PRU00169"/>
    </source>
</evidence>
<feature type="domain" description="HTH LytTR-type" evidence="3">
    <location>
        <begin position="154"/>
        <end position="255"/>
    </location>
</feature>
<evidence type="ECO:0000313" key="5">
    <source>
        <dbReference type="Proteomes" id="UP000192333"/>
    </source>
</evidence>
<dbReference type="Gene3D" id="3.40.50.2300">
    <property type="match status" value="1"/>
</dbReference>
<protein>
    <submittedName>
        <fullName evidence="4">Two component transcriptional regulator, LytTR family</fullName>
    </submittedName>
</protein>
<evidence type="ECO:0000259" key="2">
    <source>
        <dbReference type="PROSITE" id="PS50110"/>
    </source>
</evidence>
<proteinExistence type="predicted"/>
<dbReference type="SMART" id="SM00850">
    <property type="entry name" value="LytTR"/>
    <property type="match status" value="1"/>
</dbReference>
<dbReference type="InterPro" id="IPR011006">
    <property type="entry name" value="CheY-like_superfamily"/>
</dbReference>
<dbReference type="RefSeq" id="WP_084120074.1">
    <property type="nucleotide sequence ID" value="NZ_LT838813.1"/>
</dbReference>
<organism evidence="4 5">
    <name type="scientific">Aquiflexum balticum DSM 16537</name>
    <dbReference type="NCBI Taxonomy" id="758820"/>
    <lineage>
        <taxon>Bacteria</taxon>
        <taxon>Pseudomonadati</taxon>
        <taxon>Bacteroidota</taxon>
        <taxon>Cytophagia</taxon>
        <taxon>Cytophagales</taxon>
        <taxon>Cyclobacteriaceae</taxon>
        <taxon>Aquiflexum</taxon>
    </lineage>
</organism>
<dbReference type="InterPro" id="IPR001789">
    <property type="entry name" value="Sig_transdc_resp-reg_receiver"/>
</dbReference>
<dbReference type="PROSITE" id="PS50110">
    <property type="entry name" value="RESPONSE_REGULATORY"/>
    <property type="match status" value="1"/>
</dbReference>
<dbReference type="GO" id="GO:0003677">
    <property type="term" value="F:DNA binding"/>
    <property type="evidence" value="ECO:0007669"/>
    <property type="project" value="InterPro"/>
</dbReference>
<dbReference type="OrthoDB" id="1646880at2"/>
<dbReference type="PANTHER" id="PTHR37299">
    <property type="entry name" value="TRANSCRIPTIONAL REGULATOR-RELATED"/>
    <property type="match status" value="1"/>
</dbReference>
<dbReference type="InterPro" id="IPR046947">
    <property type="entry name" value="LytR-like"/>
</dbReference>
<evidence type="ECO:0000259" key="3">
    <source>
        <dbReference type="PROSITE" id="PS50930"/>
    </source>
</evidence>
<dbReference type="Gene3D" id="2.40.50.1020">
    <property type="entry name" value="LytTr DNA-binding domain"/>
    <property type="match status" value="1"/>
</dbReference>
<dbReference type="Pfam" id="PF04397">
    <property type="entry name" value="LytTR"/>
    <property type="match status" value="1"/>
</dbReference>
<dbReference type="AlphaFoldDB" id="A0A1W2H302"/>
<reference evidence="5" key="1">
    <citation type="submission" date="2017-04" db="EMBL/GenBank/DDBJ databases">
        <authorList>
            <person name="Varghese N."/>
            <person name="Submissions S."/>
        </authorList>
    </citation>
    <scope>NUCLEOTIDE SEQUENCE [LARGE SCALE GENOMIC DNA]</scope>
    <source>
        <strain evidence="5">DSM 16537</strain>
    </source>
</reference>
<dbReference type="PROSITE" id="PS50930">
    <property type="entry name" value="HTH_LYTTR"/>
    <property type="match status" value="1"/>
</dbReference>
<dbReference type="Proteomes" id="UP000192333">
    <property type="component" value="Chromosome I"/>
</dbReference>
<dbReference type="STRING" id="758820.SAMN00777080_1917"/>
<dbReference type="GO" id="GO:0000156">
    <property type="term" value="F:phosphorelay response regulator activity"/>
    <property type="evidence" value="ECO:0007669"/>
    <property type="project" value="InterPro"/>
</dbReference>
<keyword evidence="5" id="KW-1185">Reference proteome</keyword>
<dbReference type="SMART" id="SM00448">
    <property type="entry name" value="REC"/>
    <property type="match status" value="1"/>
</dbReference>
<sequence length="259" mass="30103">MNKDPNKPAHITCAIIDDDPFISDLLMDKLTQHFPEIQVIAVATNGKEGIEKLKKFKPKLVFLDVEMNDMTGFEMLFKLPEIYFKTIFITSYSHYAIKAIRFNALDYLLKPIDLEELKNAITRFKNQDRQSYLSDPIHQALVNFSTPDIKEHVLTLNIQEGQLKIALKDILHIQGDRNYSQIYLANNKKEVVSKTLSDLAEILDSQYFFRCHKSHLVNRFHVQSLVNDFSIMLSSGMTLPISRRRKQSFQDWFSEKITS</sequence>
<accession>A0A1W2H302</accession>